<name>A0A369AQI2_9FIRM</name>
<evidence type="ECO:0000256" key="3">
    <source>
        <dbReference type="SAM" id="Phobius"/>
    </source>
</evidence>
<evidence type="ECO:0000256" key="1">
    <source>
        <dbReference type="ARBA" id="ARBA00022490"/>
    </source>
</evidence>
<dbReference type="EMBL" id="QPJT01000026">
    <property type="protein sequence ID" value="RCX11283.1"/>
    <property type="molecule type" value="Genomic_DNA"/>
</dbReference>
<dbReference type="GO" id="GO:0005737">
    <property type="term" value="C:cytoplasm"/>
    <property type="evidence" value="ECO:0007669"/>
    <property type="project" value="UniProtKB-SubCell"/>
</dbReference>
<evidence type="ECO:0000313" key="4">
    <source>
        <dbReference type="EMBL" id="RCX11283.1"/>
    </source>
</evidence>
<evidence type="ECO:0000256" key="2">
    <source>
        <dbReference type="HAMAP-Rule" id="MF_00973"/>
    </source>
</evidence>
<gene>
    <name evidence="4" type="ORF">DFR58_12656</name>
</gene>
<accession>A0A369AQI2</accession>
<dbReference type="HAMAP" id="MF_00973">
    <property type="entry name" value="Gluconeogen_factor"/>
    <property type="match status" value="1"/>
</dbReference>
<dbReference type="InterPro" id="IPR010119">
    <property type="entry name" value="Gluconeogen_factor"/>
</dbReference>
<comment type="similarity">
    <text evidence="2">Belongs to the gluconeogenesis factor family.</text>
</comment>
<sequence length="444" mass="48467">MRFIDWFRPGIRVKRWIVLGAVGVASISFGLSFLVTEIYLSAIKIILSILLIIAGCVFIFLSVKYVAKTFFHAISNSGFRISLDSDRLSNLLYEKRILIKGPKIVAIGGGTGLSTMLRGLKAYSSNITAIVTVADDGGGSGVLRQDLGMLPPGDIRNCILALADTEPIMEKLLQYRFEDGLLKGQSFGNLFLAAMDGISTSFEEAVRKMSDVLAVTGNVLPVTLQDMKLCAELEDGHIVCGESNIGRHNLSHPGDIKRVFLENEDIIPLQEALDAISEADMLILGPGSLYTSIIPNLLVNGVENAIKNSHAVKVYVCNVMTQPGETDGYSVSDHIRALERHTYEGILDYCIVNTADIPEGLRLHYANDGAETVGVDSGILNKAGIKIIGADFVSIKSNFIRHDPVKLAATIMDLVAETVLAKDKKRIIDYYYVKDRLRKLFVGS</sequence>
<keyword evidence="3" id="KW-1133">Transmembrane helix</keyword>
<comment type="caution">
    <text evidence="4">The sequence shown here is derived from an EMBL/GenBank/DDBJ whole genome shotgun (WGS) entry which is preliminary data.</text>
</comment>
<dbReference type="GO" id="GO:0008360">
    <property type="term" value="P:regulation of cell shape"/>
    <property type="evidence" value="ECO:0007669"/>
    <property type="project" value="UniProtKB-UniRule"/>
</dbReference>
<dbReference type="OrthoDB" id="9783842at2"/>
<dbReference type="Gene3D" id="3.40.50.10680">
    <property type="entry name" value="CofD-like domains"/>
    <property type="match status" value="1"/>
</dbReference>
<dbReference type="PANTHER" id="PTHR30135:SF3">
    <property type="entry name" value="GLUCONEOGENESIS FACTOR-RELATED"/>
    <property type="match status" value="1"/>
</dbReference>
<keyword evidence="3" id="KW-0812">Transmembrane</keyword>
<comment type="function">
    <text evidence="2">Required for morphogenesis under gluconeogenic growth conditions.</text>
</comment>
<reference evidence="4 5" key="1">
    <citation type="submission" date="2018-07" db="EMBL/GenBank/DDBJ databases">
        <title>Genomic Encyclopedia of Type Strains, Phase IV (KMG-IV): sequencing the most valuable type-strain genomes for metagenomic binning, comparative biology and taxonomic classification.</title>
        <authorList>
            <person name="Goeker M."/>
        </authorList>
    </citation>
    <scope>NUCLEOTIDE SEQUENCE [LARGE SCALE GENOMIC DNA]</scope>
    <source>
        <strain evidence="4 5">DSM 27016</strain>
    </source>
</reference>
<protein>
    <recommendedName>
        <fullName evidence="2">Putative gluconeogenesis factor</fullName>
    </recommendedName>
</protein>
<organism evidence="4 5">
    <name type="scientific">Anaerobacterium chartisolvens</name>
    <dbReference type="NCBI Taxonomy" id="1297424"/>
    <lineage>
        <taxon>Bacteria</taxon>
        <taxon>Bacillati</taxon>
        <taxon>Bacillota</taxon>
        <taxon>Clostridia</taxon>
        <taxon>Eubacteriales</taxon>
        <taxon>Oscillospiraceae</taxon>
        <taxon>Anaerobacterium</taxon>
    </lineage>
</organism>
<dbReference type="CDD" id="cd07187">
    <property type="entry name" value="YvcK_like"/>
    <property type="match status" value="1"/>
</dbReference>
<dbReference type="Pfam" id="PF01933">
    <property type="entry name" value="CofD"/>
    <property type="match status" value="1"/>
</dbReference>
<dbReference type="PANTHER" id="PTHR30135">
    <property type="entry name" value="UNCHARACTERIZED PROTEIN YVCK-RELATED"/>
    <property type="match status" value="1"/>
</dbReference>
<keyword evidence="3" id="KW-0472">Membrane</keyword>
<keyword evidence="5" id="KW-1185">Reference proteome</keyword>
<dbReference type="NCBIfam" id="TIGR01826">
    <property type="entry name" value="CofD_related"/>
    <property type="match status" value="1"/>
</dbReference>
<dbReference type="SUPFAM" id="SSF142338">
    <property type="entry name" value="CofD-like"/>
    <property type="match status" value="1"/>
</dbReference>
<dbReference type="InterPro" id="IPR002882">
    <property type="entry name" value="CofD"/>
</dbReference>
<comment type="subcellular location">
    <subcellularLocation>
        <location evidence="2">Cytoplasm</location>
    </subcellularLocation>
</comment>
<evidence type="ECO:0000313" key="5">
    <source>
        <dbReference type="Proteomes" id="UP000253034"/>
    </source>
</evidence>
<dbReference type="Proteomes" id="UP000253034">
    <property type="component" value="Unassembled WGS sequence"/>
</dbReference>
<keyword evidence="1 2" id="KW-0963">Cytoplasm</keyword>
<dbReference type="GO" id="GO:0043743">
    <property type="term" value="F:LPPG:FO 2-phospho-L-lactate transferase activity"/>
    <property type="evidence" value="ECO:0007669"/>
    <property type="project" value="InterPro"/>
</dbReference>
<proteinExistence type="inferred from homology"/>
<dbReference type="InterPro" id="IPR038136">
    <property type="entry name" value="CofD-like_dom_sf"/>
</dbReference>
<dbReference type="AlphaFoldDB" id="A0A369AQI2"/>
<dbReference type="RefSeq" id="WP_114299213.1">
    <property type="nucleotide sequence ID" value="NZ_QPJT01000026.1"/>
</dbReference>
<feature type="transmembrane region" description="Helical" evidence="3">
    <location>
        <begin position="45"/>
        <end position="67"/>
    </location>
</feature>
<feature type="transmembrane region" description="Helical" evidence="3">
    <location>
        <begin position="16"/>
        <end position="39"/>
    </location>
</feature>